<dbReference type="EMBL" id="KJ508013">
    <property type="protein sequence ID" value="AHZ46182.1"/>
    <property type="molecule type" value="Genomic_DNA"/>
</dbReference>
<sequence>MLVQLNLKPDTKQLRQFGFIALGAFAVIGAVVVWRGGLFGLNFGDAARPVAYALWGLGALSALFSLVVPKANQALFVALVTLTYPIGFVVSHVVLALLFFGILTPVALFFRLTGRDPLTRRFEPERESYWTDLPEVPDTKDYFRQF</sequence>
<accession>A0A059U275</accession>
<feature type="transmembrane region" description="Helical" evidence="1">
    <location>
        <begin position="17"/>
        <end position="38"/>
    </location>
</feature>
<dbReference type="Pfam" id="PF19588">
    <property type="entry name" value="SxtJ"/>
    <property type="match status" value="1"/>
</dbReference>
<name>A0A059U275_9BACT</name>
<organism evidence="2">
    <name type="scientific">uncultured bacterium 14-4D</name>
    <dbReference type="NCBI Taxonomy" id="1497525"/>
    <lineage>
        <taxon>Bacteria</taxon>
        <taxon>environmental samples</taxon>
    </lineage>
</organism>
<feature type="transmembrane region" description="Helical" evidence="1">
    <location>
        <begin position="50"/>
        <end position="68"/>
    </location>
</feature>
<dbReference type="InterPro" id="IPR045781">
    <property type="entry name" value="SxtJ"/>
</dbReference>
<proteinExistence type="predicted"/>
<dbReference type="AlphaFoldDB" id="A0A059U275"/>
<reference evidence="2" key="1">
    <citation type="submission" date="2014-02" db="EMBL/GenBank/DDBJ databases">
        <title>Screening of novel PKS from marine sediment.</title>
        <authorList>
            <person name="Xie F."/>
            <person name="Fu C."/>
            <person name="Dai H."/>
            <person name="Zhang L."/>
        </authorList>
    </citation>
    <scope>NUCLEOTIDE SEQUENCE</scope>
</reference>
<keyword evidence="1" id="KW-0472">Membrane</keyword>
<evidence type="ECO:0000256" key="1">
    <source>
        <dbReference type="SAM" id="Phobius"/>
    </source>
</evidence>
<keyword evidence="1" id="KW-1133">Transmembrane helix</keyword>
<keyword evidence="1" id="KW-0812">Transmembrane</keyword>
<protein>
    <submittedName>
        <fullName evidence="2">Uncharacterized protein</fullName>
    </submittedName>
</protein>
<gene>
    <name evidence="2" type="ORF">4d8</name>
</gene>
<evidence type="ECO:0000313" key="2">
    <source>
        <dbReference type="EMBL" id="AHZ46182.1"/>
    </source>
</evidence>
<feature type="transmembrane region" description="Helical" evidence="1">
    <location>
        <begin position="88"/>
        <end position="110"/>
    </location>
</feature>